<organism evidence="3 4">
    <name type="scientific">Cyanobium gracile UHCC 0281</name>
    <dbReference type="NCBI Taxonomy" id="3110309"/>
    <lineage>
        <taxon>Bacteria</taxon>
        <taxon>Bacillati</taxon>
        <taxon>Cyanobacteriota</taxon>
        <taxon>Cyanophyceae</taxon>
        <taxon>Synechococcales</taxon>
        <taxon>Prochlorococcaceae</taxon>
        <taxon>Cyanobium</taxon>
    </lineage>
</organism>
<protein>
    <submittedName>
        <fullName evidence="3">Methyltransferase regulatory domain-containing protein</fullName>
    </submittedName>
</protein>
<evidence type="ECO:0000259" key="1">
    <source>
        <dbReference type="Pfam" id="PF10119"/>
    </source>
</evidence>
<dbReference type="InterPro" id="IPR025714">
    <property type="entry name" value="Methyltranfer_dom"/>
</dbReference>
<dbReference type="GO" id="GO:0008168">
    <property type="term" value="F:methyltransferase activity"/>
    <property type="evidence" value="ECO:0007669"/>
    <property type="project" value="UniProtKB-KW"/>
</dbReference>
<accession>A0ABU5SV15</accession>
<dbReference type="Proteomes" id="UP001302329">
    <property type="component" value="Unassembled WGS sequence"/>
</dbReference>
<evidence type="ECO:0000313" key="3">
    <source>
        <dbReference type="EMBL" id="MEA5442349.1"/>
    </source>
</evidence>
<dbReference type="Pfam" id="PF10119">
    <property type="entry name" value="MethyTransf_Reg"/>
    <property type="match status" value="1"/>
</dbReference>
<feature type="domain" description="Methyltransferase" evidence="2">
    <location>
        <begin position="47"/>
        <end position="161"/>
    </location>
</feature>
<dbReference type="Pfam" id="PF13847">
    <property type="entry name" value="Methyltransf_31"/>
    <property type="match status" value="1"/>
</dbReference>
<keyword evidence="3" id="KW-0489">Methyltransferase</keyword>
<feature type="domain" description="Methyltransferase regulatory" evidence="1">
    <location>
        <begin position="233"/>
        <end position="313"/>
    </location>
</feature>
<name>A0ABU5SV15_9CYAN</name>
<dbReference type="RefSeq" id="WP_323356426.1">
    <property type="nucleotide sequence ID" value="NZ_JAYGHY010000017.1"/>
</dbReference>
<gene>
    <name evidence="3" type="ORF">VB739_07280</name>
</gene>
<dbReference type="InterPro" id="IPR029063">
    <property type="entry name" value="SAM-dependent_MTases_sf"/>
</dbReference>
<evidence type="ECO:0000313" key="4">
    <source>
        <dbReference type="Proteomes" id="UP001302329"/>
    </source>
</evidence>
<dbReference type="Gene3D" id="3.40.50.150">
    <property type="entry name" value="Vaccinia Virus protein VP39"/>
    <property type="match status" value="1"/>
</dbReference>
<dbReference type="SUPFAM" id="SSF53335">
    <property type="entry name" value="S-adenosyl-L-methionine-dependent methyltransferases"/>
    <property type="match status" value="1"/>
</dbReference>
<dbReference type="CDD" id="cd02440">
    <property type="entry name" value="AdoMet_MTases"/>
    <property type="match status" value="1"/>
</dbReference>
<comment type="caution">
    <text evidence="3">The sequence shown here is derived from an EMBL/GenBank/DDBJ whole genome shotgun (WGS) entry which is preliminary data.</text>
</comment>
<proteinExistence type="predicted"/>
<keyword evidence="3" id="KW-0808">Transferase</keyword>
<keyword evidence="4" id="KW-1185">Reference proteome</keyword>
<evidence type="ECO:0000259" key="2">
    <source>
        <dbReference type="Pfam" id="PF13847"/>
    </source>
</evidence>
<sequence length="535" mass="58443">MGWDHGYYSHSTYTSGFFRELAPSWLDFAGLIKGHCPPRGEEGQPFHYLELGCGMGFGLCLLAALHPEGVFLGIDFNPDHISHAEGLCRRLGLTNVRFLEADFLALAEDLSPLGPRPAFGGGFHYVAAHGIATWVSEPVQQALLAVASAALRPAGLFYCSYNTHPGWLGRTTFQKLYALERSRADPADPRAPLRRAIAGLKVLLGNDQQPSALRHAFPRLEDDLAGLDPEQFDYLCGEFANEGWQPLYVADMHQRCQAHKLHPLGTATLPEAFEQLLAPSLQGPIFAEVNPLVRQTMIDLATHKSFRRDVFVKGLDPLTLQDAELRIGALTLRPLQLPPAPAEGEEPFTFGTSFGQVQGDPAVYGPIAERLAAGACTVAELQEHSGQSAGELLMILALFLDAGWIGFDRARLANGGKLQSQAQRCNGVLMELIAGGRPYASLLLPEIGSAWPITLVDVLIYKAMADGLEDPMLSTCVLMGLEQMGVRLLASDKSPISDPEAQLTRLETLFSDFRDRRLPTLQRLGALPTPKPRRR</sequence>
<reference evidence="3 4" key="1">
    <citation type="submission" date="2023-12" db="EMBL/GenBank/DDBJ databases">
        <title>Baltic Sea Cyanobacteria.</title>
        <authorList>
            <person name="Delbaje E."/>
            <person name="Fewer D.P."/>
            <person name="Shishido T.K."/>
        </authorList>
    </citation>
    <scope>NUCLEOTIDE SEQUENCE [LARGE SCALE GENOMIC DNA]</scope>
    <source>
        <strain evidence="3 4">UHCC 0281</strain>
    </source>
</reference>
<dbReference type="GO" id="GO:0032259">
    <property type="term" value="P:methylation"/>
    <property type="evidence" value="ECO:0007669"/>
    <property type="project" value="UniProtKB-KW"/>
</dbReference>
<dbReference type="InterPro" id="IPR018773">
    <property type="entry name" value="MeTrfase_reg_dom_prd"/>
</dbReference>
<dbReference type="EMBL" id="JAYGHY010000017">
    <property type="protein sequence ID" value="MEA5442349.1"/>
    <property type="molecule type" value="Genomic_DNA"/>
</dbReference>